<evidence type="ECO:0000256" key="2">
    <source>
        <dbReference type="SAM" id="Phobius"/>
    </source>
</evidence>
<evidence type="ECO:0000256" key="1">
    <source>
        <dbReference type="SAM" id="MobiDB-lite"/>
    </source>
</evidence>
<name>A0A8H7XR60_PSICU</name>
<dbReference type="EMBL" id="JAFIQS010000011">
    <property type="protein sequence ID" value="KAG5164491.1"/>
    <property type="molecule type" value="Genomic_DNA"/>
</dbReference>
<keyword evidence="2" id="KW-0812">Transmembrane</keyword>
<gene>
    <name evidence="3" type="ORF">JR316_010126</name>
</gene>
<evidence type="ECO:0000313" key="3">
    <source>
        <dbReference type="EMBL" id="KAG5164491.1"/>
    </source>
</evidence>
<proteinExistence type="predicted"/>
<accession>A0A8H7XR60</accession>
<organism evidence="3">
    <name type="scientific">Psilocybe cubensis</name>
    <name type="common">Psychedelic mushroom</name>
    <name type="synonym">Stropharia cubensis</name>
    <dbReference type="NCBI Taxonomy" id="181762"/>
    <lineage>
        <taxon>Eukaryota</taxon>
        <taxon>Fungi</taxon>
        <taxon>Dikarya</taxon>
        <taxon>Basidiomycota</taxon>
        <taxon>Agaricomycotina</taxon>
        <taxon>Agaricomycetes</taxon>
        <taxon>Agaricomycetidae</taxon>
        <taxon>Agaricales</taxon>
        <taxon>Agaricineae</taxon>
        <taxon>Strophariaceae</taxon>
        <taxon>Psilocybe</taxon>
    </lineage>
</organism>
<keyword evidence="2" id="KW-1133">Transmembrane helix</keyword>
<feature type="transmembrane region" description="Helical" evidence="2">
    <location>
        <begin position="50"/>
        <end position="67"/>
    </location>
</feature>
<reference evidence="3" key="1">
    <citation type="submission" date="2021-02" db="EMBL/GenBank/DDBJ databases">
        <title>Psilocybe cubensis genome.</title>
        <authorList>
            <person name="Mckernan K.J."/>
            <person name="Crawford S."/>
            <person name="Trippe A."/>
            <person name="Kane L.T."/>
            <person name="Mclaughlin S."/>
        </authorList>
    </citation>
    <scope>NUCLEOTIDE SEQUENCE [LARGE SCALE GENOMIC DNA]</scope>
    <source>
        <strain evidence="3">MGC-MH-2018</strain>
    </source>
</reference>
<dbReference type="AlphaFoldDB" id="A0A8H7XR60"/>
<comment type="caution">
    <text evidence="3">The sequence shown here is derived from an EMBL/GenBank/DDBJ whole genome shotgun (WGS) entry which is preliminary data.</text>
</comment>
<keyword evidence="2" id="KW-0472">Membrane</keyword>
<sequence length="401" mass="44728">MSDTPRTAQEQQTPHTCTSSSKELEAGQLYAVLANEFGLGSWAFFVPNPAVLPIGTSGTVFFLLDRYSANKWMFMTEKVTMFLTSSIPIAILGLANVGFLGEYQVIVETLQLILKTVSIPRKTTIDFDSRTWFLQAVRVLDDCGVVQCEDSGMLEKEMKTCQMDALFRFRSRHGMGKGWKAGVLTSFNASNQQAMGITPVKTVVQATSFPSYPKDLDPEQLYIVLTYRGELALWNWSFFVPDPSVSPVGSAGTTFRVVDPDLKGSWKFDIQKEGVISSSPLVVTIVRLADISILGDYRNVVEDVLVSMFTSVHIPTEASTEFSSQRWCMDAIHALHDFGVIVVDRGLFDQLGKEIKRHGFDAMANYLENKGRDILIVITNVCRSDEFSNVGWTYYQAEMCS</sequence>
<feature type="transmembrane region" description="Helical" evidence="2">
    <location>
        <begin position="79"/>
        <end position="101"/>
    </location>
</feature>
<protein>
    <submittedName>
        <fullName evidence="3">Uncharacterized protein</fullName>
    </submittedName>
</protein>
<feature type="region of interest" description="Disordered" evidence="1">
    <location>
        <begin position="1"/>
        <end position="20"/>
    </location>
</feature>